<dbReference type="Gene3D" id="1.10.3500.10">
    <property type="entry name" value="Tex N-terminal region-like"/>
    <property type="match status" value="1"/>
</dbReference>
<gene>
    <name evidence="4" type="ORF">ENJ15_02015</name>
</gene>
<name>A0A7V5RP09_CALAY</name>
<sequence>MNDATMFQLIANELNLNPLQVKNTVALLDDAKTVPFIARYRKEHTGSLDEEQIRAVEERIHYLRALEARKETIIGSIEEQGKLTEALKKRIEAATKMQELEDLYLPYKPKKRTRATVAREKGLEPLAEMLLGRRETDIRDAEALAAAFVNTKKEVEDSSQALQGARDIIAEWVSEDADIRKDIREETFARGLLTADAKNVEGRTPFEMYYEFSEPVSKIVPHRILAINRGESEGVLRVSVSVDEGIMEQLIARRVMTGVPGAFREQVIQALADAYKRLIAPSIEREVRNALTEKADAHAIEIFAKNLKNLLLQPPVRGKKILGIDPGFRTGCKVAVIDETGKYLEGLTIYPHPPQNQFLKAKSDV</sequence>
<dbReference type="EMBL" id="DRLI01000072">
    <property type="protein sequence ID" value="HHM01760.1"/>
    <property type="molecule type" value="Genomic_DNA"/>
</dbReference>
<feature type="domain" description="Tex-like protein N-terminal" evidence="1">
    <location>
        <begin position="6"/>
        <end position="78"/>
    </location>
</feature>
<dbReference type="AlphaFoldDB" id="A0A7V5RP09"/>
<dbReference type="InterPro" id="IPR023319">
    <property type="entry name" value="Tex-like_HTH_dom_sf"/>
</dbReference>
<proteinExistence type="predicted"/>
<evidence type="ECO:0000259" key="3">
    <source>
        <dbReference type="Pfam" id="PF22706"/>
    </source>
</evidence>
<protein>
    <submittedName>
        <fullName evidence="4">RNA-binding transcriptional accessory protein</fullName>
    </submittedName>
</protein>
<dbReference type="PANTHER" id="PTHR10724:SF10">
    <property type="entry name" value="S1 RNA-BINDING DOMAIN-CONTAINING PROTEIN 1"/>
    <property type="match status" value="1"/>
</dbReference>
<dbReference type="Gene3D" id="1.10.10.650">
    <property type="entry name" value="RuvA domain 2-like"/>
    <property type="match status" value="1"/>
</dbReference>
<dbReference type="Pfam" id="PF22706">
    <property type="entry name" value="Tex_central_region"/>
    <property type="match status" value="1"/>
</dbReference>
<dbReference type="InterPro" id="IPR032639">
    <property type="entry name" value="Tex_YqgF"/>
</dbReference>
<dbReference type="Pfam" id="PF09371">
    <property type="entry name" value="Tex_N"/>
    <property type="match status" value="1"/>
</dbReference>
<dbReference type="GO" id="GO:0003729">
    <property type="term" value="F:mRNA binding"/>
    <property type="evidence" value="ECO:0007669"/>
    <property type="project" value="TreeGrafter"/>
</dbReference>
<evidence type="ECO:0000313" key="4">
    <source>
        <dbReference type="EMBL" id="HHM01760.1"/>
    </source>
</evidence>
<dbReference type="InterPro" id="IPR023323">
    <property type="entry name" value="Tex-like_dom_sf"/>
</dbReference>
<dbReference type="InterPro" id="IPR050437">
    <property type="entry name" value="Ribos_protein_bS1-like"/>
</dbReference>
<dbReference type="InterPro" id="IPR012337">
    <property type="entry name" value="RNaseH-like_sf"/>
</dbReference>
<dbReference type="Proteomes" id="UP000885771">
    <property type="component" value="Unassembled WGS sequence"/>
</dbReference>
<evidence type="ECO:0000259" key="2">
    <source>
        <dbReference type="Pfam" id="PF16921"/>
    </source>
</evidence>
<dbReference type="GO" id="GO:0003735">
    <property type="term" value="F:structural constituent of ribosome"/>
    <property type="evidence" value="ECO:0007669"/>
    <property type="project" value="TreeGrafter"/>
</dbReference>
<feature type="domain" description="Tex-like central region" evidence="3">
    <location>
        <begin position="139"/>
        <end position="303"/>
    </location>
</feature>
<dbReference type="SUPFAM" id="SSF53098">
    <property type="entry name" value="Ribonuclease H-like"/>
    <property type="match status" value="1"/>
</dbReference>
<dbReference type="SUPFAM" id="SSF158832">
    <property type="entry name" value="Tex N-terminal region-like"/>
    <property type="match status" value="1"/>
</dbReference>
<dbReference type="InterPro" id="IPR055179">
    <property type="entry name" value="Tex-like_central_region"/>
</dbReference>
<dbReference type="Pfam" id="PF16921">
    <property type="entry name" value="Tex_YqgF"/>
    <property type="match status" value="1"/>
</dbReference>
<accession>A0A7V5RP09</accession>
<dbReference type="InterPro" id="IPR018974">
    <property type="entry name" value="Tex-like_N"/>
</dbReference>
<dbReference type="GO" id="GO:0006412">
    <property type="term" value="P:translation"/>
    <property type="evidence" value="ECO:0007669"/>
    <property type="project" value="TreeGrafter"/>
</dbReference>
<organism evidence="4">
    <name type="scientific">Caldithrix abyssi</name>
    <dbReference type="NCBI Taxonomy" id="187145"/>
    <lineage>
        <taxon>Bacteria</taxon>
        <taxon>Pseudomonadati</taxon>
        <taxon>Calditrichota</taxon>
        <taxon>Calditrichia</taxon>
        <taxon>Calditrichales</taxon>
        <taxon>Calditrichaceae</taxon>
        <taxon>Caldithrix</taxon>
    </lineage>
</organism>
<reference evidence="4" key="1">
    <citation type="journal article" date="2020" name="mSystems">
        <title>Genome- and Community-Level Interaction Insights into Carbon Utilization and Element Cycling Functions of Hydrothermarchaeota in Hydrothermal Sediment.</title>
        <authorList>
            <person name="Zhou Z."/>
            <person name="Liu Y."/>
            <person name="Xu W."/>
            <person name="Pan J."/>
            <person name="Luo Z.H."/>
            <person name="Li M."/>
        </authorList>
    </citation>
    <scope>NUCLEOTIDE SEQUENCE [LARGE SCALE GENOMIC DNA]</scope>
    <source>
        <strain evidence="4">HyVt-460</strain>
    </source>
</reference>
<evidence type="ECO:0000259" key="1">
    <source>
        <dbReference type="Pfam" id="PF09371"/>
    </source>
</evidence>
<feature type="domain" description="Tex protein YqgF-like" evidence="2">
    <location>
        <begin position="319"/>
        <end position="363"/>
    </location>
</feature>
<feature type="non-terminal residue" evidence="4">
    <location>
        <position position="365"/>
    </location>
</feature>
<dbReference type="FunFam" id="1.10.10.650:FF:000001">
    <property type="entry name" value="S1 RNA-binding domain 1"/>
    <property type="match status" value="1"/>
</dbReference>
<dbReference type="PANTHER" id="PTHR10724">
    <property type="entry name" value="30S RIBOSOMAL PROTEIN S1"/>
    <property type="match status" value="1"/>
</dbReference>
<comment type="caution">
    <text evidence="4">The sequence shown here is derived from an EMBL/GenBank/DDBJ whole genome shotgun (WGS) entry which is preliminary data.</text>
</comment>